<evidence type="ECO:0000256" key="1">
    <source>
        <dbReference type="SAM" id="MobiDB-lite"/>
    </source>
</evidence>
<sequence>MRRDQVLAGTRVQVVAENRASIGARLKCRNVWKGPDLIDLCLLRLDRVCDISHRTFSDRFDRDQSQNQFKILKIFTIEKEVEPGRVSNPAYHRLLQGRRFAPAGMVMHTESQMSAYGYSYEPTAAATGYLGNARGPSSFGNPVGGGYPMPGSTYSSPYGSSSQPGSIQGISGVSTSIASGMSPVPHSSHHSMQTPSSGYSTAPPPLGSASGGFHGFSSAYGPAGHSSYGGLMNQYQSCPGLSEAVLHQGPARKSLRSKALKLGRGWGQANIFTHRHSANSGLVPGPFKERRRRARRSDQARLTRTPTTERVSSWTIVTPGRKGGRCKIHYEGAHASWLLPAPQPGRSVHGSDVIIANNVCLATCRGRSLPSRAIAICPDSTIREDSSTRTTIRE</sequence>
<evidence type="ECO:0000313" key="2">
    <source>
        <dbReference type="EMBL" id="CAK8671053.1"/>
    </source>
</evidence>
<gene>
    <name evidence="2" type="ORF">CVLEPA_LOCUS77</name>
</gene>
<organism evidence="2 3">
    <name type="scientific">Clavelina lepadiformis</name>
    <name type="common">Light-bulb sea squirt</name>
    <name type="synonym">Ascidia lepadiformis</name>
    <dbReference type="NCBI Taxonomy" id="159417"/>
    <lineage>
        <taxon>Eukaryota</taxon>
        <taxon>Metazoa</taxon>
        <taxon>Chordata</taxon>
        <taxon>Tunicata</taxon>
        <taxon>Ascidiacea</taxon>
        <taxon>Aplousobranchia</taxon>
        <taxon>Clavelinidae</taxon>
        <taxon>Clavelina</taxon>
    </lineage>
</organism>
<feature type="region of interest" description="Disordered" evidence="1">
    <location>
        <begin position="154"/>
        <end position="206"/>
    </location>
</feature>
<name>A0ABP0EXE2_CLALP</name>
<feature type="region of interest" description="Disordered" evidence="1">
    <location>
        <begin position="277"/>
        <end position="311"/>
    </location>
</feature>
<keyword evidence="3" id="KW-1185">Reference proteome</keyword>
<proteinExistence type="predicted"/>
<dbReference type="EMBL" id="CAWYQH010000001">
    <property type="protein sequence ID" value="CAK8671053.1"/>
    <property type="molecule type" value="Genomic_DNA"/>
</dbReference>
<evidence type="ECO:0000313" key="3">
    <source>
        <dbReference type="Proteomes" id="UP001642483"/>
    </source>
</evidence>
<reference evidence="2 3" key="1">
    <citation type="submission" date="2024-02" db="EMBL/GenBank/DDBJ databases">
        <authorList>
            <person name="Daric V."/>
            <person name="Darras S."/>
        </authorList>
    </citation>
    <scope>NUCLEOTIDE SEQUENCE [LARGE SCALE GENOMIC DNA]</scope>
</reference>
<comment type="caution">
    <text evidence="2">The sequence shown here is derived from an EMBL/GenBank/DDBJ whole genome shotgun (WGS) entry which is preliminary data.</text>
</comment>
<accession>A0ABP0EXE2</accession>
<feature type="compositionally biased region" description="Low complexity" evidence="1">
    <location>
        <begin position="154"/>
        <end position="172"/>
    </location>
</feature>
<dbReference type="Proteomes" id="UP001642483">
    <property type="component" value="Unassembled WGS sequence"/>
</dbReference>
<protein>
    <submittedName>
        <fullName evidence="2">Uncharacterized protein</fullName>
    </submittedName>
</protein>